<dbReference type="PROSITE" id="PS50404">
    <property type="entry name" value="GST_NTER"/>
    <property type="match status" value="1"/>
</dbReference>
<organism evidence="2">
    <name type="scientific">hydrothermal vent metagenome</name>
    <dbReference type="NCBI Taxonomy" id="652676"/>
    <lineage>
        <taxon>unclassified sequences</taxon>
        <taxon>metagenomes</taxon>
        <taxon>ecological metagenomes</taxon>
    </lineage>
</organism>
<evidence type="ECO:0000313" key="2">
    <source>
        <dbReference type="EMBL" id="VAW93783.1"/>
    </source>
</evidence>
<dbReference type="EMBL" id="UOFR01000022">
    <property type="protein sequence ID" value="VAW93783.1"/>
    <property type="molecule type" value="Genomic_DNA"/>
</dbReference>
<gene>
    <name evidence="2" type="ORF">MNBD_GAMMA21-680</name>
</gene>
<dbReference type="PANTHER" id="PTHR43968:SF6">
    <property type="entry name" value="GLUTATHIONE S-TRANSFERASE OMEGA"/>
    <property type="match status" value="1"/>
</dbReference>
<dbReference type="Gene3D" id="3.40.30.10">
    <property type="entry name" value="Glutaredoxin"/>
    <property type="match status" value="1"/>
</dbReference>
<dbReference type="GO" id="GO:0016740">
    <property type="term" value="F:transferase activity"/>
    <property type="evidence" value="ECO:0007669"/>
    <property type="project" value="UniProtKB-KW"/>
</dbReference>
<dbReference type="CDD" id="cd03060">
    <property type="entry name" value="GST_N_Omega_like"/>
    <property type="match status" value="1"/>
</dbReference>
<dbReference type="InterPro" id="IPR004045">
    <property type="entry name" value="Glutathione_S-Trfase_N"/>
</dbReference>
<keyword evidence="2" id="KW-0808">Transferase</keyword>
<evidence type="ECO:0000259" key="1">
    <source>
        <dbReference type="PROSITE" id="PS50404"/>
    </source>
</evidence>
<dbReference type="PANTHER" id="PTHR43968">
    <property type="match status" value="1"/>
</dbReference>
<feature type="domain" description="GST N-terminal" evidence="1">
    <location>
        <begin position="3"/>
        <end position="82"/>
    </location>
</feature>
<dbReference type="InterPro" id="IPR050983">
    <property type="entry name" value="GST_Omega/HSP26"/>
</dbReference>
<dbReference type="Pfam" id="PF13417">
    <property type="entry name" value="GST_N_3"/>
    <property type="match status" value="1"/>
</dbReference>
<name>A0A3B1A0Z9_9ZZZZ</name>
<feature type="non-terminal residue" evidence="2">
    <location>
        <position position="135"/>
    </location>
</feature>
<accession>A0A3B1A0Z9</accession>
<dbReference type="SUPFAM" id="SSF52833">
    <property type="entry name" value="Thioredoxin-like"/>
    <property type="match status" value="1"/>
</dbReference>
<dbReference type="AlphaFoldDB" id="A0A3B1A0Z9"/>
<proteinExistence type="predicted"/>
<dbReference type="GO" id="GO:0005737">
    <property type="term" value="C:cytoplasm"/>
    <property type="evidence" value="ECO:0007669"/>
    <property type="project" value="TreeGrafter"/>
</dbReference>
<reference evidence="2" key="1">
    <citation type="submission" date="2018-06" db="EMBL/GenBank/DDBJ databases">
        <authorList>
            <person name="Zhirakovskaya E."/>
        </authorList>
    </citation>
    <scope>NUCLEOTIDE SEQUENCE</scope>
</reference>
<sequence>MTNIPILYSFRRCPYAIRARLAIRYAQIQVEIREVLLSDIPESMLAVSPKGTVPVLVLEDGTVLDESMDIISWALNINDPDKWQVTHDDSLVKKLLEQNDGPFKQQLDHYKYAERFPAKSRQAYREQGEVFLSQL</sequence>
<protein>
    <submittedName>
        <fullName evidence="2">Glutathione S-transferase domain protein</fullName>
    </submittedName>
</protein>
<dbReference type="InterPro" id="IPR036249">
    <property type="entry name" value="Thioredoxin-like_sf"/>
</dbReference>